<reference evidence="8 9" key="1">
    <citation type="submission" date="2019-06" db="EMBL/GenBank/DDBJ databases">
        <title>Sequencing the genomes of 1000 actinobacteria strains.</title>
        <authorList>
            <person name="Klenk H.-P."/>
        </authorList>
    </citation>
    <scope>NUCLEOTIDE SEQUENCE [LARGE SCALE GENOMIC DNA]</scope>
    <source>
        <strain evidence="8 9">DSM 12335</strain>
    </source>
</reference>
<gene>
    <name evidence="8" type="ORF">FB467_1164</name>
</gene>
<evidence type="ECO:0000256" key="4">
    <source>
        <dbReference type="ARBA" id="ARBA00023136"/>
    </source>
</evidence>
<dbReference type="AlphaFoldDB" id="A0A542YPM5"/>
<dbReference type="InterPro" id="IPR049453">
    <property type="entry name" value="Memb_transporter_dom"/>
</dbReference>
<proteinExistence type="predicted"/>
<accession>A0A542YPM5</accession>
<evidence type="ECO:0000313" key="9">
    <source>
        <dbReference type="Proteomes" id="UP000319516"/>
    </source>
</evidence>
<keyword evidence="9" id="KW-1185">Reference proteome</keyword>
<evidence type="ECO:0000256" key="5">
    <source>
        <dbReference type="SAM" id="MobiDB-lite"/>
    </source>
</evidence>
<evidence type="ECO:0000313" key="8">
    <source>
        <dbReference type="EMBL" id="TQL50062.1"/>
    </source>
</evidence>
<evidence type="ECO:0000256" key="3">
    <source>
        <dbReference type="ARBA" id="ARBA00022989"/>
    </source>
</evidence>
<sequence>MTRAPTGFRLRPRRALVQMVRRVRAYLPSLLLAAAAAGIAYLLALLVFSSQHAMFAPIAAIVSTGLTAGQRLLRAIEITAGVVLGLILADVLVGFVGLGAWQLSLAVFLAMTGAVAFRASPLMANQAAVAAVIVVALAPYQQAPPQVRLFDAMIGGAVAIVLNAFLSPDPQKVAADRTRDTLEEVSSALHLMVRALETTDIRPATEAQTKLNELDGARALIEEALLAVGERLQLSRGRRRLSERRRLRAVYQVVERLDLLLTTARSMARATASTVRHGEAPDGRIVTAVDQYARAIGDLRRWVGGQTSGEVVREHALRAAATASSTLTVTQRPTSNVMVWQVRSAAVDLLRMTGLSHRDAIRSLEGFAGRTDRIRIRPRQEADTEDAGETVTGDGATVAAGAEVVPATEGGVLQAVEDTAVEDTTVADAAVAVPIRRPQDTEEDAPPDAPDQQRRPGLP</sequence>
<feature type="transmembrane region" description="Helical" evidence="6">
    <location>
        <begin position="54"/>
        <end position="73"/>
    </location>
</feature>
<feature type="transmembrane region" description="Helical" evidence="6">
    <location>
        <begin position="23"/>
        <end position="48"/>
    </location>
</feature>
<dbReference type="EMBL" id="VFOP01000001">
    <property type="protein sequence ID" value="TQL50062.1"/>
    <property type="molecule type" value="Genomic_DNA"/>
</dbReference>
<evidence type="ECO:0000256" key="1">
    <source>
        <dbReference type="ARBA" id="ARBA00004141"/>
    </source>
</evidence>
<feature type="domain" description="Integral membrane bound transporter" evidence="7">
    <location>
        <begin position="40"/>
        <end position="161"/>
    </location>
</feature>
<keyword evidence="4 6" id="KW-0472">Membrane</keyword>
<keyword evidence="2 6" id="KW-0812">Transmembrane</keyword>
<feature type="region of interest" description="Disordered" evidence="5">
    <location>
        <begin position="434"/>
        <end position="459"/>
    </location>
</feature>
<keyword evidence="3 6" id="KW-1133">Transmembrane helix</keyword>
<feature type="region of interest" description="Disordered" evidence="5">
    <location>
        <begin position="375"/>
        <end position="394"/>
    </location>
</feature>
<evidence type="ECO:0000256" key="6">
    <source>
        <dbReference type="SAM" id="Phobius"/>
    </source>
</evidence>
<comment type="subcellular location">
    <subcellularLocation>
        <location evidence="1">Membrane</location>
        <topology evidence="1">Multi-pass membrane protein</topology>
    </subcellularLocation>
</comment>
<name>A0A542YPM5_9MICO</name>
<dbReference type="GO" id="GO:0016020">
    <property type="term" value="C:membrane"/>
    <property type="evidence" value="ECO:0007669"/>
    <property type="project" value="UniProtKB-SubCell"/>
</dbReference>
<comment type="caution">
    <text evidence="8">The sequence shown here is derived from an EMBL/GenBank/DDBJ whole genome shotgun (WGS) entry which is preliminary data.</text>
</comment>
<organism evidence="8 9">
    <name type="scientific">Ornithinicoccus hortensis</name>
    <dbReference type="NCBI Taxonomy" id="82346"/>
    <lineage>
        <taxon>Bacteria</taxon>
        <taxon>Bacillati</taxon>
        <taxon>Actinomycetota</taxon>
        <taxon>Actinomycetes</taxon>
        <taxon>Micrococcales</taxon>
        <taxon>Intrasporangiaceae</taxon>
        <taxon>Ornithinicoccus</taxon>
    </lineage>
</organism>
<evidence type="ECO:0000256" key="2">
    <source>
        <dbReference type="ARBA" id="ARBA00022692"/>
    </source>
</evidence>
<protein>
    <submittedName>
        <fullName evidence="8">Uncharacterized membrane protein YgaE (UPF0421/DUF939 family)</fullName>
    </submittedName>
</protein>
<dbReference type="Proteomes" id="UP000319516">
    <property type="component" value="Unassembled WGS sequence"/>
</dbReference>
<evidence type="ECO:0000259" key="7">
    <source>
        <dbReference type="Pfam" id="PF13515"/>
    </source>
</evidence>
<feature type="transmembrane region" description="Helical" evidence="6">
    <location>
        <begin position="80"/>
        <end position="103"/>
    </location>
</feature>
<dbReference type="Pfam" id="PF13515">
    <property type="entry name" value="FUSC_2"/>
    <property type="match status" value="1"/>
</dbReference>